<dbReference type="PANTHER" id="PTHR10696:SF54">
    <property type="entry name" value="FAMILY OXIDOREDUCTASE, PUTATIVE (AFU_ORTHOLOGUE AFUA_4G13850)-RELATED"/>
    <property type="match status" value="1"/>
</dbReference>
<dbReference type="GeneID" id="87894570"/>
<gene>
    <name evidence="3" type="ORF">QC761_118040</name>
</gene>
<evidence type="ECO:0000259" key="2">
    <source>
        <dbReference type="Pfam" id="PF02668"/>
    </source>
</evidence>
<evidence type="ECO:0000256" key="1">
    <source>
        <dbReference type="ARBA" id="ARBA00023002"/>
    </source>
</evidence>
<sequence length="641" mass="71169">MQCDHPSATSLLSQPTTIMFLVALTFPSSSPHFRFLPEFPLHAPPHSSSHLKEIPGCNTNTSYDGFILPLLRESASHIRFLTASNCTSPHPKPKSFTRRPRIPFDDPLPARELVQPAITKESIIGSSTKLCTPMMCRSILIFASPPTSNQEMLDTTSPGFAALIPRSVVATPTVNLDRKAGSIAAIGVTEPHQAGGIEVLIDGDDSLSTRIWKRKTTQPDRQRRRPPWLMKMAAITASAPGRIDYYAQSLFPSTATSATFKRGTGETLPGFPSRYEGERVWTGSEWLDPNLEKSYIVQIDKDDLLEVENALRHFQGLNVPPGLLSRDTFPLPKGLSHRLRKVSQDCYNGRGFAIVRGISPDRFTDEENVLVFGGISSYIAPTRGFQDVHRELVTCHVLSEDMRPGSKEQNLRPAFTNGRLAFHTDVGDILALHTLGVSDTGGETMIASACQIYNEMAESRHDLIQELAQNWAFFHSQDYYTDGTPLLTNAPGDKLVFQFSRLPITGFRSQGANPTLPPPSEKRLEAMAKVEELAWKHAFPLPREPGDMAYINNLCLMHARSAFDVDEEGNPLPSKRHLVKLMLQDPELAWELPQHLGWYLERVYGPNQEDGGRTEKWQLSVKDESLPDGRIWAGSGALSNG</sequence>
<evidence type="ECO:0000313" key="3">
    <source>
        <dbReference type="EMBL" id="KAK4649344.1"/>
    </source>
</evidence>
<evidence type="ECO:0000313" key="4">
    <source>
        <dbReference type="Proteomes" id="UP001322138"/>
    </source>
</evidence>
<reference evidence="3 4" key="1">
    <citation type="journal article" date="2023" name="bioRxiv">
        <title>High-quality genome assemblies of four members of thePodospora anserinaspecies complex.</title>
        <authorList>
            <person name="Ament-Velasquez S.L."/>
            <person name="Vogan A.A."/>
            <person name="Wallerman O."/>
            <person name="Hartmann F."/>
            <person name="Gautier V."/>
            <person name="Silar P."/>
            <person name="Giraud T."/>
            <person name="Johannesson H."/>
        </authorList>
    </citation>
    <scope>NUCLEOTIDE SEQUENCE [LARGE SCALE GENOMIC DNA]</scope>
    <source>
        <strain evidence="3 4">CBS 112042</strain>
    </source>
</reference>
<dbReference type="SUPFAM" id="SSF51197">
    <property type="entry name" value="Clavaminate synthase-like"/>
    <property type="match status" value="1"/>
</dbReference>
<protein>
    <recommendedName>
        <fullName evidence="2">TauD/TfdA-like domain-containing protein</fullName>
    </recommendedName>
</protein>
<proteinExistence type="predicted"/>
<dbReference type="PANTHER" id="PTHR10696">
    <property type="entry name" value="GAMMA-BUTYROBETAINE HYDROXYLASE-RELATED"/>
    <property type="match status" value="1"/>
</dbReference>
<dbReference type="Proteomes" id="UP001322138">
    <property type="component" value="Unassembled WGS sequence"/>
</dbReference>
<dbReference type="EMBL" id="JAFFGZ010000001">
    <property type="protein sequence ID" value="KAK4649344.1"/>
    <property type="molecule type" value="Genomic_DNA"/>
</dbReference>
<name>A0ABR0G0Z8_9PEZI</name>
<dbReference type="Pfam" id="PF02668">
    <property type="entry name" value="TauD"/>
    <property type="match status" value="1"/>
</dbReference>
<organism evidence="3 4">
    <name type="scientific">Podospora bellae-mahoneyi</name>
    <dbReference type="NCBI Taxonomy" id="2093777"/>
    <lineage>
        <taxon>Eukaryota</taxon>
        <taxon>Fungi</taxon>
        <taxon>Dikarya</taxon>
        <taxon>Ascomycota</taxon>
        <taxon>Pezizomycotina</taxon>
        <taxon>Sordariomycetes</taxon>
        <taxon>Sordariomycetidae</taxon>
        <taxon>Sordariales</taxon>
        <taxon>Podosporaceae</taxon>
        <taxon>Podospora</taxon>
    </lineage>
</organism>
<dbReference type="InterPro" id="IPR042098">
    <property type="entry name" value="TauD-like_sf"/>
</dbReference>
<accession>A0ABR0G0Z8</accession>
<dbReference type="Gene3D" id="3.60.130.10">
    <property type="entry name" value="Clavaminate synthase-like"/>
    <property type="match status" value="1"/>
</dbReference>
<dbReference type="InterPro" id="IPR050411">
    <property type="entry name" value="AlphaKG_dependent_hydroxylases"/>
</dbReference>
<dbReference type="RefSeq" id="XP_062738319.1">
    <property type="nucleotide sequence ID" value="XM_062875088.1"/>
</dbReference>
<keyword evidence="1" id="KW-0560">Oxidoreductase</keyword>
<feature type="domain" description="TauD/TfdA-like" evidence="2">
    <location>
        <begin position="327"/>
        <end position="580"/>
    </location>
</feature>
<dbReference type="InterPro" id="IPR003819">
    <property type="entry name" value="TauD/TfdA-like"/>
</dbReference>
<keyword evidence="4" id="KW-1185">Reference proteome</keyword>
<comment type="caution">
    <text evidence="3">The sequence shown here is derived from an EMBL/GenBank/DDBJ whole genome shotgun (WGS) entry which is preliminary data.</text>
</comment>